<dbReference type="InterPro" id="IPR023171">
    <property type="entry name" value="Na/H_antiporter_dom_sf"/>
</dbReference>
<keyword evidence="6" id="KW-0915">Sodium</keyword>
<keyword evidence="3 6" id="KW-0812">Transmembrane</keyword>
<feature type="transmembrane region" description="Helical" evidence="6">
    <location>
        <begin position="20"/>
        <end position="37"/>
    </location>
</feature>
<feature type="transmembrane region" description="Helical" evidence="6">
    <location>
        <begin position="305"/>
        <end position="326"/>
    </location>
</feature>
<dbReference type="InterPro" id="IPR004670">
    <property type="entry name" value="NhaA"/>
</dbReference>
<evidence type="ECO:0000256" key="3">
    <source>
        <dbReference type="ARBA" id="ARBA00022692"/>
    </source>
</evidence>
<keyword evidence="2 6" id="KW-1003">Cell membrane</keyword>
<evidence type="ECO:0000313" key="7">
    <source>
        <dbReference type="EMBL" id="BCR03571.1"/>
    </source>
</evidence>
<feature type="transmembrane region" description="Helical" evidence="6">
    <location>
        <begin position="412"/>
        <end position="433"/>
    </location>
</feature>
<comment type="function">
    <text evidence="6">Na(+)/H(+) antiporter that extrudes sodium in exchange for external protons.</text>
</comment>
<organism evidence="7 8">
    <name type="scientific">Desulfuromonas versatilis</name>
    <dbReference type="NCBI Taxonomy" id="2802975"/>
    <lineage>
        <taxon>Bacteria</taxon>
        <taxon>Pseudomonadati</taxon>
        <taxon>Thermodesulfobacteriota</taxon>
        <taxon>Desulfuromonadia</taxon>
        <taxon>Desulfuromonadales</taxon>
        <taxon>Desulfuromonadaceae</taxon>
        <taxon>Desulfuromonas</taxon>
    </lineage>
</organism>
<dbReference type="EMBL" id="AP024355">
    <property type="protein sequence ID" value="BCR03571.1"/>
    <property type="molecule type" value="Genomic_DNA"/>
</dbReference>
<feature type="transmembrane region" description="Helical" evidence="6">
    <location>
        <begin position="68"/>
        <end position="86"/>
    </location>
</feature>
<reference evidence="7 8" key="2">
    <citation type="journal article" date="2021" name="Int. J. Syst. Evol. Microbiol.">
        <title>Isolation and Polyphasic Characterization of Desulfuromonas versatilis sp. Nov., an Electrogenic Bacteria Capable of Versatile Metabolism Isolated from a Graphene Oxide-Reducing Enrichment Culture.</title>
        <authorList>
            <person name="Xie L."/>
            <person name="Yoshida N."/>
            <person name="Ishii S."/>
            <person name="Meng L."/>
        </authorList>
    </citation>
    <scope>NUCLEOTIDE SEQUENCE [LARGE SCALE GENOMIC DNA]</scope>
    <source>
        <strain evidence="7 8">NIT-T3</strain>
    </source>
</reference>
<dbReference type="PANTHER" id="PTHR30341">
    <property type="entry name" value="SODIUM ION/PROTON ANTIPORTER NHAA-RELATED"/>
    <property type="match status" value="1"/>
</dbReference>
<feature type="transmembrane region" description="Helical" evidence="6">
    <location>
        <begin position="132"/>
        <end position="151"/>
    </location>
</feature>
<feature type="transmembrane region" description="Helical" evidence="6">
    <location>
        <begin position="158"/>
        <end position="182"/>
    </location>
</feature>
<evidence type="ECO:0000256" key="5">
    <source>
        <dbReference type="ARBA" id="ARBA00023136"/>
    </source>
</evidence>
<sequence>MLFKLSVLMQPFEDFFKRQASGGIVLMGATLLALLLANSPARDFYHHFWEIELTLGAAGFGLTQTLHHWINDGLMAVFFFVVGLEIKREFLAGELASARKAALPISAALGGMLVPALLYHLLNLQGPESHGWGIPMATDIAFALGIIALLGSRIPRSLAIFLTALAIVDDLGAVLVIALFYTGDISEGALALAGFLFLVLLAGNRMGIQSPNYYALVGFAMWVAMLKSGIHASIAGVLIGATIPVHPRHREKEFLSRAAQLITRLRSIEEHPGPFQKEEKLGTLLALEHICHDAMSPLQRMEHEMNAWVIFGVMPIFALANAGVSLDPAGLAASLSQPVTLGVALGLLVGKPLGIVLFSWLAVRLNLAELPNSASWLQMLGIGLLGGIGFTMSLFITNLAFHQADLITDAKVGIFAASLLAGLVGYGLLYRAAWPRRKKLP</sequence>
<evidence type="ECO:0000256" key="4">
    <source>
        <dbReference type="ARBA" id="ARBA00022989"/>
    </source>
</evidence>
<keyword evidence="4 6" id="KW-1133">Transmembrane helix</keyword>
<reference evidence="7 8" key="1">
    <citation type="journal article" date="2016" name="C (Basel)">
        <title>Selective Growth of and Electricity Production by Marine Exoelectrogenic Bacteria in Self-Aggregated Hydrogel of Microbially Reduced Graphene Oxide.</title>
        <authorList>
            <person name="Yoshida N."/>
            <person name="Goto Y."/>
            <person name="Miyata Y."/>
        </authorList>
    </citation>
    <scope>NUCLEOTIDE SEQUENCE [LARGE SCALE GENOMIC DNA]</scope>
    <source>
        <strain evidence="7 8">NIT-T3</strain>
    </source>
</reference>
<protein>
    <recommendedName>
        <fullName evidence="6">Na(+)/H(+) antiporter NhaA</fullName>
    </recommendedName>
    <alternativeName>
        <fullName evidence="6">Sodium/proton antiporter NhaA</fullName>
    </alternativeName>
</protein>
<evidence type="ECO:0000256" key="1">
    <source>
        <dbReference type="ARBA" id="ARBA00004429"/>
    </source>
</evidence>
<feature type="transmembrane region" description="Helical" evidence="6">
    <location>
        <begin position="375"/>
        <end position="400"/>
    </location>
</feature>
<dbReference type="PANTHER" id="PTHR30341:SF0">
    <property type="entry name" value="NA(+)_H(+) ANTIPORTER NHAA"/>
    <property type="match status" value="1"/>
</dbReference>
<dbReference type="Proteomes" id="UP001319827">
    <property type="component" value="Chromosome"/>
</dbReference>
<dbReference type="HAMAP" id="MF_01844">
    <property type="entry name" value="NhaA"/>
    <property type="match status" value="1"/>
</dbReference>
<evidence type="ECO:0000256" key="2">
    <source>
        <dbReference type="ARBA" id="ARBA00022475"/>
    </source>
</evidence>
<keyword evidence="8" id="KW-1185">Reference proteome</keyword>
<feature type="transmembrane region" description="Helical" evidence="6">
    <location>
        <begin position="338"/>
        <end position="363"/>
    </location>
</feature>
<feature type="transmembrane region" description="Helical" evidence="6">
    <location>
        <begin position="98"/>
        <end position="120"/>
    </location>
</feature>
<dbReference type="Gene3D" id="1.20.1530.10">
    <property type="entry name" value="Na+/H+ antiporter like domain"/>
    <property type="match status" value="1"/>
</dbReference>
<evidence type="ECO:0000313" key="8">
    <source>
        <dbReference type="Proteomes" id="UP001319827"/>
    </source>
</evidence>
<evidence type="ECO:0000256" key="6">
    <source>
        <dbReference type="HAMAP-Rule" id="MF_01844"/>
    </source>
</evidence>
<comment type="subcellular location">
    <subcellularLocation>
        <location evidence="1">Cell inner membrane</location>
        <topology evidence="1">Multi-pass membrane protein</topology>
    </subcellularLocation>
    <subcellularLocation>
        <location evidence="6">Cell membrane</location>
        <topology evidence="6">Multi-pass membrane protein</topology>
    </subcellularLocation>
</comment>
<keyword evidence="6" id="KW-0406">Ion transport</keyword>
<dbReference type="Pfam" id="PF06965">
    <property type="entry name" value="Na_H_antiport_1"/>
    <property type="match status" value="1"/>
</dbReference>
<keyword evidence="6" id="KW-0050">Antiport</keyword>
<keyword evidence="6" id="KW-0813">Transport</keyword>
<feature type="transmembrane region" description="Helical" evidence="6">
    <location>
        <begin position="188"/>
        <end position="206"/>
    </location>
</feature>
<keyword evidence="5 6" id="KW-0472">Membrane</keyword>
<comment type="catalytic activity">
    <reaction evidence="6">
        <text>Na(+)(in) + 2 H(+)(out) = Na(+)(out) + 2 H(+)(in)</text>
        <dbReference type="Rhea" id="RHEA:29251"/>
        <dbReference type="ChEBI" id="CHEBI:15378"/>
        <dbReference type="ChEBI" id="CHEBI:29101"/>
    </reaction>
</comment>
<dbReference type="RefSeq" id="WP_221251040.1">
    <property type="nucleotide sequence ID" value="NZ_AP024355.1"/>
</dbReference>
<comment type="similarity">
    <text evidence="6">Belongs to the NhaA Na(+)/H(+) (TC 2.A.33) antiporter family.</text>
</comment>
<gene>
    <name evidence="6 7" type="primary">nhaA</name>
    <name evidence="7" type="ORF">DESUT3_06400</name>
</gene>
<dbReference type="NCBIfam" id="TIGR00773">
    <property type="entry name" value="NhaA"/>
    <property type="match status" value="1"/>
</dbReference>
<name>A0ABM8HSE8_9BACT</name>
<keyword evidence="6" id="KW-0739">Sodium transport</keyword>
<accession>A0ABM8HSE8</accession>
<proteinExistence type="inferred from homology"/>